<protein>
    <submittedName>
        <fullName evidence="6">Probable LRR receptor-like serine/threonine-protein kinase at1g06840</fullName>
    </submittedName>
</protein>
<dbReference type="GO" id="GO:0016020">
    <property type="term" value="C:membrane"/>
    <property type="evidence" value="ECO:0007669"/>
    <property type="project" value="UniProtKB-SubCell"/>
</dbReference>
<gene>
    <name evidence="6" type="ORF">PHJA_002751200</name>
</gene>
<proteinExistence type="predicted"/>
<evidence type="ECO:0000256" key="4">
    <source>
        <dbReference type="ARBA" id="ARBA00023136"/>
    </source>
</evidence>
<dbReference type="Gene3D" id="3.80.10.10">
    <property type="entry name" value="Ribonuclease Inhibitor"/>
    <property type="match status" value="1"/>
</dbReference>
<evidence type="ECO:0000313" key="6">
    <source>
        <dbReference type="EMBL" id="GFQ06072.1"/>
    </source>
</evidence>
<dbReference type="SUPFAM" id="SSF52058">
    <property type="entry name" value="L domain-like"/>
    <property type="match status" value="1"/>
</dbReference>
<evidence type="ECO:0000256" key="3">
    <source>
        <dbReference type="ARBA" id="ARBA00022737"/>
    </source>
</evidence>
<dbReference type="EMBL" id="BMAC01001155">
    <property type="protein sequence ID" value="GFQ06072.1"/>
    <property type="molecule type" value="Genomic_DNA"/>
</dbReference>
<keyword evidence="6" id="KW-0675">Receptor</keyword>
<comment type="subcellular location">
    <subcellularLocation>
        <location evidence="1">Membrane</location>
    </subcellularLocation>
</comment>
<keyword evidence="3" id="KW-0677">Repeat</keyword>
<comment type="caution">
    <text evidence="6">The sequence shown here is derived from an EMBL/GenBank/DDBJ whole genome shotgun (WGS) entry which is preliminary data.</text>
</comment>
<dbReference type="Proteomes" id="UP000653305">
    <property type="component" value="Unassembled WGS sequence"/>
</dbReference>
<keyword evidence="6" id="KW-0418">Kinase</keyword>
<keyword evidence="6" id="KW-0808">Transferase</keyword>
<dbReference type="AlphaFoldDB" id="A0A830DJB0"/>
<organism evidence="6 7">
    <name type="scientific">Phtheirospermum japonicum</name>
    <dbReference type="NCBI Taxonomy" id="374723"/>
    <lineage>
        <taxon>Eukaryota</taxon>
        <taxon>Viridiplantae</taxon>
        <taxon>Streptophyta</taxon>
        <taxon>Embryophyta</taxon>
        <taxon>Tracheophyta</taxon>
        <taxon>Spermatophyta</taxon>
        <taxon>Magnoliopsida</taxon>
        <taxon>eudicotyledons</taxon>
        <taxon>Gunneridae</taxon>
        <taxon>Pentapetalae</taxon>
        <taxon>asterids</taxon>
        <taxon>lamiids</taxon>
        <taxon>Lamiales</taxon>
        <taxon>Orobanchaceae</taxon>
        <taxon>Orobanchaceae incertae sedis</taxon>
        <taxon>Phtheirospermum</taxon>
    </lineage>
</organism>
<accession>A0A830DJB0</accession>
<keyword evidence="7" id="KW-1185">Reference proteome</keyword>
<evidence type="ECO:0000256" key="1">
    <source>
        <dbReference type="ARBA" id="ARBA00004370"/>
    </source>
</evidence>
<evidence type="ECO:0000256" key="2">
    <source>
        <dbReference type="ARBA" id="ARBA00022729"/>
    </source>
</evidence>
<keyword evidence="2" id="KW-0732">Signal</keyword>
<evidence type="ECO:0000313" key="7">
    <source>
        <dbReference type="Proteomes" id="UP000653305"/>
    </source>
</evidence>
<keyword evidence="5" id="KW-0325">Glycoprotein</keyword>
<name>A0A830DJB0_9LAMI</name>
<dbReference type="OrthoDB" id="1729115at2759"/>
<reference evidence="6" key="1">
    <citation type="submission" date="2020-07" db="EMBL/GenBank/DDBJ databases">
        <title>Ethylene signaling mediates host invasion by parasitic plants.</title>
        <authorList>
            <person name="Yoshida S."/>
        </authorList>
    </citation>
    <scope>NUCLEOTIDE SEQUENCE</scope>
    <source>
        <strain evidence="6">Okayama</strain>
    </source>
</reference>
<dbReference type="InterPro" id="IPR032675">
    <property type="entry name" value="LRR_dom_sf"/>
</dbReference>
<sequence length="194" mass="20971">MNNNSLSGKIPAELSRLPIFVHLLLDNNNLSGPLPLELSEAPNLWIFQLDNNNLGGSIIPPSYGNMSALFKLSLRNCSLQGPIPDWSKILSDGKPVCRLSQHELDDVNPFCGCAVICSFSGGGAVLVKIPGNFFQINSTLLGRNVEVEPPWAVVVWKAPTVALEMPAGLVAAAIYCWSVGHMMMGFRQGIDLVE</sequence>
<keyword evidence="4" id="KW-0472">Membrane</keyword>
<dbReference type="GO" id="GO:0016301">
    <property type="term" value="F:kinase activity"/>
    <property type="evidence" value="ECO:0007669"/>
    <property type="project" value="UniProtKB-KW"/>
</dbReference>
<evidence type="ECO:0000256" key="5">
    <source>
        <dbReference type="ARBA" id="ARBA00023180"/>
    </source>
</evidence>
<dbReference type="PANTHER" id="PTHR45974">
    <property type="entry name" value="RECEPTOR-LIKE PROTEIN 55"/>
    <property type="match status" value="1"/>
</dbReference>
<dbReference type="PANTHER" id="PTHR45974:SF134">
    <property type="entry name" value="OS01G0960400 PROTEIN"/>
    <property type="match status" value="1"/>
</dbReference>